<evidence type="ECO:0000256" key="1">
    <source>
        <dbReference type="ARBA" id="ARBA00022614"/>
    </source>
</evidence>
<dbReference type="Pfam" id="PF13855">
    <property type="entry name" value="LRR_8"/>
    <property type="match status" value="1"/>
</dbReference>
<dbReference type="InterPro" id="IPR003591">
    <property type="entry name" value="Leu-rich_rpt_typical-subtyp"/>
</dbReference>
<dbReference type="GO" id="GO:0005737">
    <property type="term" value="C:cytoplasm"/>
    <property type="evidence" value="ECO:0007669"/>
    <property type="project" value="TreeGrafter"/>
</dbReference>
<proteinExistence type="predicted"/>
<keyword evidence="6" id="KW-1185">Reference proteome</keyword>
<dbReference type="SMART" id="SM00365">
    <property type="entry name" value="LRR_SD22"/>
    <property type="match status" value="4"/>
</dbReference>
<comment type="caution">
    <text evidence="5">The sequence shown here is derived from an EMBL/GenBank/DDBJ whole genome shotgun (WGS) entry which is preliminary data.</text>
</comment>
<evidence type="ECO:0000313" key="6">
    <source>
        <dbReference type="Proteomes" id="UP000256924"/>
    </source>
</evidence>
<organism evidence="5 6">
    <name type="scientific">Candidatus Chryseobacterium massiliense</name>
    <dbReference type="NCBI Taxonomy" id="204089"/>
    <lineage>
        <taxon>Bacteria</taxon>
        <taxon>Pseudomonadati</taxon>
        <taxon>Bacteroidota</taxon>
        <taxon>Flavobacteriia</taxon>
        <taxon>Flavobacteriales</taxon>
        <taxon>Weeksellaceae</taxon>
        <taxon>Chryseobacterium group</taxon>
        <taxon>Chryseobacterium</taxon>
    </lineage>
</organism>
<dbReference type="InterPro" id="IPR001611">
    <property type="entry name" value="Leu-rich_rpt"/>
</dbReference>
<dbReference type="RefSeq" id="WP_116097057.1">
    <property type="nucleotide sequence ID" value="NZ_QNVU01000006.1"/>
</dbReference>
<keyword evidence="3" id="KW-0175">Coiled coil</keyword>
<dbReference type="PANTHER" id="PTHR48051:SF54">
    <property type="entry name" value="LEUCINE-RICH REPEAT-CONTAINING PROTEIN"/>
    <property type="match status" value="1"/>
</dbReference>
<dbReference type="PROSITE" id="PS50104">
    <property type="entry name" value="TIR"/>
    <property type="match status" value="1"/>
</dbReference>
<dbReference type="Pfam" id="PF13676">
    <property type="entry name" value="TIR_2"/>
    <property type="match status" value="1"/>
</dbReference>
<dbReference type="PANTHER" id="PTHR48051">
    <property type="match status" value="1"/>
</dbReference>
<dbReference type="SUPFAM" id="SSF52058">
    <property type="entry name" value="L domain-like"/>
    <property type="match status" value="1"/>
</dbReference>
<dbReference type="PROSITE" id="PS51450">
    <property type="entry name" value="LRR"/>
    <property type="match status" value="4"/>
</dbReference>
<evidence type="ECO:0000256" key="3">
    <source>
        <dbReference type="SAM" id="Coils"/>
    </source>
</evidence>
<dbReference type="InterPro" id="IPR000157">
    <property type="entry name" value="TIR_dom"/>
</dbReference>
<reference evidence="5 6" key="1">
    <citation type="journal article" date="2004" name="Emerg. Infect. Dis.">
        <title>Amoebae-resisting bacteria isolated from human nasal swabs by amoebal coculture.</title>
        <authorList>
            <person name="Greub G."/>
            <person name="La Scola B."/>
            <person name="Raoult D."/>
        </authorList>
    </citation>
    <scope>NUCLEOTIDE SEQUENCE [LARGE SCALE GENOMIC DNA]</scope>
    <source>
        <strain evidence="5 6">CCUG 51329</strain>
    </source>
</reference>
<sequence length="377" mass="44010">MNQILNVNTTKIDLSNQNLTKIPEEIFEFKNLKKLILRNNKIKVIPQEIEKLKKLETLDLSGNNINNFYSKVCTLKKLKILNLNNNKIKTIPIQIKQLTNLLSLHFANNSIFELPKEVFYLEKLRELDISNNNIEKLNSNIMTLQNLRKLWINNLPISKFPKVGYFPKSLICLYTFSTSDNSDNIHPHYKILSKIKGNSLKYLNFSESLTNTKNEVNTNMENKIKRNKIFISYSHNDKAWLEKLQQHLKVLTNHFQIDLEIWDDNKLQTGDVWKEKIITSLKEAGIAIFLVSTNFLASEFINKEEIPPILENAEKNGTLILSIILKPCMFEVSKLKNYQALNTPSHPFSKMNENEIEEYFVKLTKQIHDIFNKENSL</sequence>
<dbReference type="SMART" id="SM00369">
    <property type="entry name" value="LRR_TYP"/>
    <property type="match status" value="4"/>
</dbReference>
<name>A0A3D9BEE0_9FLAO</name>
<dbReference type="SMART" id="SM00255">
    <property type="entry name" value="TIR"/>
    <property type="match status" value="1"/>
</dbReference>
<accession>A0A3D9BEE0</accession>
<feature type="coiled-coil region" evidence="3">
    <location>
        <begin position="120"/>
        <end position="147"/>
    </location>
</feature>
<dbReference type="InterPro" id="IPR035897">
    <property type="entry name" value="Toll_tir_struct_dom_sf"/>
</dbReference>
<evidence type="ECO:0000256" key="2">
    <source>
        <dbReference type="ARBA" id="ARBA00022737"/>
    </source>
</evidence>
<dbReference type="AlphaFoldDB" id="A0A3D9BEE0"/>
<dbReference type="SUPFAM" id="SSF52200">
    <property type="entry name" value="Toll/Interleukin receptor TIR domain"/>
    <property type="match status" value="1"/>
</dbReference>
<dbReference type="Pfam" id="PF00560">
    <property type="entry name" value="LRR_1"/>
    <property type="match status" value="2"/>
</dbReference>
<keyword evidence="1" id="KW-0433">Leucine-rich repeat</keyword>
<dbReference type="Proteomes" id="UP000256924">
    <property type="component" value="Unassembled WGS sequence"/>
</dbReference>
<gene>
    <name evidence="5" type="ORF">DRF68_04525</name>
</gene>
<dbReference type="InterPro" id="IPR050216">
    <property type="entry name" value="LRR_domain-containing"/>
</dbReference>
<evidence type="ECO:0000313" key="5">
    <source>
        <dbReference type="EMBL" id="REC51838.1"/>
    </source>
</evidence>
<dbReference type="GO" id="GO:0007165">
    <property type="term" value="P:signal transduction"/>
    <property type="evidence" value="ECO:0007669"/>
    <property type="project" value="InterPro"/>
</dbReference>
<dbReference type="Gene3D" id="3.40.50.10140">
    <property type="entry name" value="Toll/interleukin-1 receptor homology (TIR) domain"/>
    <property type="match status" value="1"/>
</dbReference>
<dbReference type="EMBL" id="QNVU01000006">
    <property type="protein sequence ID" value="REC51838.1"/>
    <property type="molecule type" value="Genomic_DNA"/>
</dbReference>
<dbReference type="InterPro" id="IPR032675">
    <property type="entry name" value="LRR_dom_sf"/>
</dbReference>
<protein>
    <recommendedName>
        <fullName evidence="4">TIR domain-containing protein</fullName>
    </recommendedName>
</protein>
<dbReference type="Gene3D" id="3.80.10.10">
    <property type="entry name" value="Ribonuclease Inhibitor"/>
    <property type="match status" value="1"/>
</dbReference>
<keyword evidence="2" id="KW-0677">Repeat</keyword>
<evidence type="ECO:0000259" key="4">
    <source>
        <dbReference type="PROSITE" id="PS50104"/>
    </source>
</evidence>
<feature type="domain" description="TIR" evidence="4">
    <location>
        <begin position="225"/>
        <end position="368"/>
    </location>
</feature>